<proteinExistence type="predicted"/>
<dbReference type="EMBL" id="JPWA01000001">
    <property type="protein sequence ID" value="RCK07603.1"/>
    <property type="molecule type" value="Genomic_DNA"/>
</dbReference>
<reference evidence="1 2" key="1">
    <citation type="submission" date="2014-07" db="EMBL/GenBank/DDBJ databases">
        <title>Draft genome sequence of Thalassospira xianhensis P-4 (MCCC 1A02616).</title>
        <authorList>
            <person name="Lai Q."/>
            <person name="Shao Z."/>
        </authorList>
    </citation>
    <scope>NUCLEOTIDE SEQUENCE [LARGE SCALE GENOMIC DNA]</scope>
    <source>
        <strain evidence="1 2">MCCC 1A02616</strain>
    </source>
</reference>
<sequence length="172" mass="19742">MLSSILDAVSSENLEMLEAVEQTPLIQQATAALKHQDLATARQLLNDPLEKIKEAFYSKHLRSDELTFLMMNYDFVEGLFEEVVTANEGDYCCADKAGYLMECIVAFYQHGREIHHDYTGRETYFLPRKVFTTHDEIVVFFKATWHLYYGSPKDYLKAKHHYDAMSGGIASV</sequence>
<keyword evidence="2" id="KW-1185">Reference proteome</keyword>
<organism evidence="1 2">
    <name type="scientific">Thalassospira xianhensis MCCC 1A02616</name>
    <dbReference type="NCBI Taxonomy" id="1177929"/>
    <lineage>
        <taxon>Bacteria</taxon>
        <taxon>Pseudomonadati</taxon>
        <taxon>Pseudomonadota</taxon>
        <taxon>Alphaproteobacteria</taxon>
        <taxon>Rhodospirillales</taxon>
        <taxon>Thalassospiraceae</taxon>
        <taxon>Thalassospira</taxon>
    </lineage>
</organism>
<dbReference type="Proteomes" id="UP000252419">
    <property type="component" value="Unassembled WGS sequence"/>
</dbReference>
<name>A0A367UIX7_9PROT</name>
<protein>
    <submittedName>
        <fullName evidence="1">Uncharacterized protein</fullName>
    </submittedName>
</protein>
<evidence type="ECO:0000313" key="2">
    <source>
        <dbReference type="Proteomes" id="UP000252419"/>
    </source>
</evidence>
<gene>
    <name evidence="1" type="ORF">TH5_00545</name>
</gene>
<comment type="caution">
    <text evidence="1">The sequence shown here is derived from an EMBL/GenBank/DDBJ whole genome shotgun (WGS) entry which is preliminary data.</text>
</comment>
<accession>A0A367UIX7</accession>
<dbReference type="AlphaFoldDB" id="A0A367UIX7"/>
<evidence type="ECO:0000313" key="1">
    <source>
        <dbReference type="EMBL" id="RCK07603.1"/>
    </source>
</evidence>